<dbReference type="InterPro" id="IPR002229">
    <property type="entry name" value="RhesusRHD"/>
</dbReference>
<evidence type="ECO:0000256" key="3">
    <source>
        <dbReference type="ARBA" id="ARBA00022692"/>
    </source>
</evidence>
<evidence type="ECO:0000259" key="8">
    <source>
        <dbReference type="Pfam" id="PF00909"/>
    </source>
</evidence>
<dbReference type="EMBL" id="JAHFZB010000025">
    <property type="protein sequence ID" value="KAK6474456.1"/>
    <property type="molecule type" value="Genomic_DNA"/>
</dbReference>
<feature type="transmembrane region" description="Helical" evidence="7">
    <location>
        <begin position="52"/>
        <end position="76"/>
    </location>
</feature>
<keyword evidence="3 7" id="KW-0812">Transmembrane</keyword>
<evidence type="ECO:0000256" key="7">
    <source>
        <dbReference type="SAM" id="Phobius"/>
    </source>
</evidence>
<comment type="function">
    <text evidence="6">Functions as an ammonia transporter. May play a role in the elimination of ammonia in the gill.</text>
</comment>
<gene>
    <name evidence="9" type="ORF">HHUSO_G25267</name>
</gene>
<comment type="caution">
    <text evidence="9">The sequence shown here is derived from an EMBL/GenBank/DDBJ whole genome shotgun (WGS) entry which is preliminary data.</text>
</comment>
<dbReference type="InterPro" id="IPR029020">
    <property type="entry name" value="Ammonium/urea_transptr"/>
</dbReference>
<comment type="similarity">
    <text evidence="2">Belongs to the ammonium transporter (TC 2.A.49) family. Rh subfamily.</text>
</comment>
<evidence type="ECO:0000256" key="4">
    <source>
        <dbReference type="ARBA" id="ARBA00022989"/>
    </source>
</evidence>
<feature type="transmembrane region" description="Helical" evidence="7">
    <location>
        <begin position="274"/>
        <end position="293"/>
    </location>
</feature>
<evidence type="ECO:0000256" key="5">
    <source>
        <dbReference type="ARBA" id="ARBA00023136"/>
    </source>
</evidence>
<feature type="transmembrane region" description="Helical" evidence="7">
    <location>
        <begin position="146"/>
        <end position="164"/>
    </location>
</feature>
<dbReference type="PANTHER" id="PTHR11730:SF120">
    <property type="entry name" value="RH BLOOD GROUP, D ANTIGEN"/>
    <property type="match status" value="1"/>
</dbReference>
<keyword evidence="4 7" id="KW-1133">Transmembrane helix</keyword>
<evidence type="ECO:0000313" key="9">
    <source>
        <dbReference type="EMBL" id="KAK6474456.1"/>
    </source>
</evidence>
<feature type="transmembrane region" description="Helical" evidence="7">
    <location>
        <begin position="12"/>
        <end position="32"/>
    </location>
</feature>
<proteinExistence type="inferred from homology"/>
<dbReference type="PANTHER" id="PTHR11730">
    <property type="entry name" value="AMMONIUM TRANSPORTER"/>
    <property type="match status" value="1"/>
</dbReference>
<feature type="transmembrane region" description="Helical" evidence="7">
    <location>
        <begin position="88"/>
        <end position="106"/>
    </location>
</feature>
<organism evidence="9 10">
    <name type="scientific">Huso huso</name>
    <name type="common">Beluga</name>
    <name type="synonym">Acipenser huso</name>
    <dbReference type="NCBI Taxonomy" id="61971"/>
    <lineage>
        <taxon>Eukaryota</taxon>
        <taxon>Metazoa</taxon>
        <taxon>Chordata</taxon>
        <taxon>Craniata</taxon>
        <taxon>Vertebrata</taxon>
        <taxon>Euteleostomi</taxon>
        <taxon>Actinopterygii</taxon>
        <taxon>Chondrostei</taxon>
        <taxon>Acipenseriformes</taxon>
        <taxon>Acipenseridae</taxon>
        <taxon>Huso</taxon>
    </lineage>
</organism>
<accession>A0ABR0YPT6</accession>
<dbReference type="PRINTS" id="PR00342">
    <property type="entry name" value="RHESUSRHD"/>
</dbReference>
<feature type="transmembrane region" description="Helical" evidence="7">
    <location>
        <begin position="118"/>
        <end position="139"/>
    </location>
</feature>
<dbReference type="Gene3D" id="1.10.3430.10">
    <property type="entry name" value="Ammonium transporter AmtB like domains"/>
    <property type="match status" value="1"/>
</dbReference>
<sequence length="420" mass="46900">MAPKYAPSLRRLLPVLAICLEIAFILIFIFFVQYDDSYIQDETQSKKRKTVTIVYADFQDVHVMVFLGFGFLMSFLRRYGFSSTGFNLLVAALGVQWATLVNGFLFEFSDGKIRINMMSLVTANLCAASALISMGAVLGKTNPVQLLLMTLLEVTSFIFNHWFLTTFIKMDCVSSIMHHHVFGAYFGLMVSWALHRPGLRQRHEKEKSSTDMGKFSMLGTIFLWMFWPSYNSVLIEGKAEKMNAVYSTYFSLAASAVTVFAFSVLISKKGKMNMVYIHNATLAGGVAVGAAATVIPSPWIALTIGLTAGLICILGCWFMKPFLELAFDIHDTCGVHYVHGVPGILGVLIRIVIELVTASNLQVAWSEAAFYLLALYITLALSLVLGLVTGFLLKLNIWKPDQKYFDDQAFWEFPHLAVKL</sequence>
<feature type="transmembrane region" description="Helical" evidence="7">
    <location>
        <begin position="176"/>
        <end position="194"/>
    </location>
</feature>
<feature type="transmembrane region" description="Helical" evidence="7">
    <location>
        <begin position="368"/>
        <end position="393"/>
    </location>
</feature>
<feature type="transmembrane region" description="Helical" evidence="7">
    <location>
        <begin position="299"/>
        <end position="323"/>
    </location>
</feature>
<dbReference type="SUPFAM" id="SSF111352">
    <property type="entry name" value="Ammonium transporter"/>
    <property type="match status" value="1"/>
</dbReference>
<keyword evidence="5 7" id="KW-0472">Membrane</keyword>
<dbReference type="Pfam" id="PF00909">
    <property type="entry name" value="Ammonium_transp"/>
    <property type="match status" value="1"/>
</dbReference>
<feature type="domain" description="Ammonium transporter AmtB-like" evidence="8">
    <location>
        <begin position="23"/>
        <end position="408"/>
    </location>
</feature>
<dbReference type="Proteomes" id="UP001369086">
    <property type="component" value="Unassembled WGS sequence"/>
</dbReference>
<feature type="transmembrane region" description="Helical" evidence="7">
    <location>
        <begin position="215"/>
        <end position="234"/>
    </location>
</feature>
<reference evidence="9 10" key="1">
    <citation type="submission" date="2021-05" db="EMBL/GenBank/DDBJ databases">
        <authorList>
            <person name="Zahm M."/>
            <person name="Klopp C."/>
            <person name="Cabau C."/>
            <person name="Kuhl H."/>
            <person name="Suciu R."/>
            <person name="Ciorpac M."/>
            <person name="Holostenco D."/>
            <person name="Gessner J."/>
            <person name="Wuertz S."/>
            <person name="Hohne C."/>
            <person name="Stock M."/>
            <person name="Gislard M."/>
            <person name="Lluch J."/>
            <person name="Milhes M."/>
            <person name="Lampietro C."/>
            <person name="Lopez Roques C."/>
            <person name="Donnadieu C."/>
            <person name="Du K."/>
            <person name="Schartl M."/>
            <person name="Guiguen Y."/>
        </authorList>
    </citation>
    <scope>NUCLEOTIDE SEQUENCE [LARGE SCALE GENOMIC DNA]</scope>
    <source>
        <strain evidence="9">Hh-F2</strain>
        <tissue evidence="9">Blood</tissue>
    </source>
</reference>
<feature type="transmembrane region" description="Helical" evidence="7">
    <location>
        <begin position="335"/>
        <end position="356"/>
    </location>
</feature>
<keyword evidence="10" id="KW-1185">Reference proteome</keyword>
<evidence type="ECO:0000256" key="2">
    <source>
        <dbReference type="ARBA" id="ARBA00011036"/>
    </source>
</evidence>
<feature type="transmembrane region" description="Helical" evidence="7">
    <location>
        <begin position="246"/>
        <end position="267"/>
    </location>
</feature>
<comment type="subcellular location">
    <subcellularLocation>
        <location evidence="1">Membrane</location>
        <topology evidence="1">Multi-pass membrane protein</topology>
    </subcellularLocation>
</comment>
<evidence type="ECO:0000256" key="6">
    <source>
        <dbReference type="ARBA" id="ARBA00025220"/>
    </source>
</evidence>
<evidence type="ECO:0000313" key="10">
    <source>
        <dbReference type="Proteomes" id="UP001369086"/>
    </source>
</evidence>
<dbReference type="InterPro" id="IPR024041">
    <property type="entry name" value="NH4_transpt_AmtB-like_dom"/>
</dbReference>
<name>A0ABR0YPT6_HUSHU</name>
<evidence type="ECO:0000256" key="1">
    <source>
        <dbReference type="ARBA" id="ARBA00004141"/>
    </source>
</evidence>
<protein>
    <submittedName>
        <fullName evidence="9">Ammonium transporter Rh type A-like</fullName>
    </submittedName>
</protein>